<dbReference type="EMBL" id="JBJJXI010000116">
    <property type="protein sequence ID" value="KAL3390739.1"/>
    <property type="molecule type" value="Genomic_DNA"/>
</dbReference>
<dbReference type="InterPro" id="IPR012337">
    <property type="entry name" value="RNaseH-like_sf"/>
</dbReference>
<name>A0ABD2WDS1_9HYME</name>
<proteinExistence type="predicted"/>
<dbReference type="InterPro" id="IPR050951">
    <property type="entry name" value="Retrovirus_Pol_polyprotein"/>
</dbReference>
<dbReference type="Pfam" id="PF00665">
    <property type="entry name" value="rve"/>
    <property type="match status" value="1"/>
</dbReference>
<organism evidence="2 3">
    <name type="scientific">Trichogramma kaykai</name>
    <dbReference type="NCBI Taxonomy" id="54128"/>
    <lineage>
        <taxon>Eukaryota</taxon>
        <taxon>Metazoa</taxon>
        <taxon>Ecdysozoa</taxon>
        <taxon>Arthropoda</taxon>
        <taxon>Hexapoda</taxon>
        <taxon>Insecta</taxon>
        <taxon>Pterygota</taxon>
        <taxon>Neoptera</taxon>
        <taxon>Endopterygota</taxon>
        <taxon>Hymenoptera</taxon>
        <taxon>Apocrita</taxon>
        <taxon>Proctotrupomorpha</taxon>
        <taxon>Chalcidoidea</taxon>
        <taxon>Trichogrammatidae</taxon>
        <taxon>Trichogramma</taxon>
    </lineage>
</organism>
<protein>
    <recommendedName>
        <fullName evidence="1">Integrase catalytic domain-containing protein</fullName>
    </recommendedName>
</protein>
<dbReference type="PROSITE" id="PS50994">
    <property type="entry name" value="INTEGRASE"/>
    <property type="match status" value="1"/>
</dbReference>
<evidence type="ECO:0000259" key="1">
    <source>
        <dbReference type="PROSITE" id="PS50994"/>
    </source>
</evidence>
<evidence type="ECO:0000313" key="2">
    <source>
        <dbReference type="EMBL" id="KAL3390739.1"/>
    </source>
</evidence>
<dbReference type="InterPro" id="IPR036397">
    <property type="entry name" value="RNaseH_sf"/>
</dbReference>
<reference evidence="2 3" key="1">
    <citation type="journal article" date="2024" name="bioRxiv">
        <title>A reference genome for Trichogramma kaykai: A tiny desert-dwelling parasitoid wasp with competing sex-ratio distorters.</title>
        <authorList>
            <person name="Culotta J."/>
            <person name="Lindsey A.R."/>
        </authorList>
    </citation>
    <scope>NUCLEOTIDE SEQUENCE [LARGE SCALE GENOMIC DNA]</scope>
    <source>
        <strain evidence="2 3">KSX58</strain>
    </source>
</reference>
<feature type="domain" description="Integrase catalytic" evidence="1">
    <location>
        <begin position="5"/>
        <end position="104"/>
    </location>
</feature>
<dbReference type="AlphaFoldDB" id="A0ABD2WDS1"/>
<dbReference type="PANTHER" id="PTHR37984">
    <property type="entry name" value="PROTEIN CBG26694"/>
    <property type="match status" value="1"/>
</dbReference>
<dbReference type="SUPFAM" id="SSF53098">
    <property type="entry name" value="Ribonuclease H-like"/>
    <property type="match status" value="1"/>
</dbReference>
<comment type="caution">
    <text evidence="2">The sequence shown here is derived from an EMBL/GenBank/DDBJ whole genome shotgun (WGS) entry which is preliminary data.</text>
</comment>
<sequence>MTRRVVDRPWVVVAADMIEFPRSKNQNKYLLVFQDLFTRWIEVVPLKKATGANVLRAFEELVLFRWETPEFFLTDNGKEFDNGLLNAALEEYGVKHLFTPPYHA</sequence>
<dbReference type="InterPro" id="IPR001584">
    <property type="entry name" value="Integrase_cat-core"/>
</dbReference>
<accession>A0ABD2WDS1</accession>
<dbReference type="Gene3D" id="3.30.420.10">
    <property type="entry name" value="Ribonuclease H-like superfamily/Ribonuclease H"/>
    <property type="match status" value="1"/>
</dbReference>
<evidence type="ECO:0000313" key="3">
    <source>
        <dbReference type="Proteomes" id="UP001627154"/>
    </source>
</evidence>
<dbReference type="Proteomes" id="UP001627154">
    <property type="component" value="Unassembled WGS sequence"/>
</dbReference>
<gene>
    <name evidence="2" type="ORF">TKK_014458</name>
</gene>
<dbReference type="PANTHER" id="PTHR37984:SF5">
    <property type="entry name" value="PROTEIN NYNRIN-LIKE"/>
    <property type="match status" value="1"/>
</dbReference>
<keyword evidence="3" id="KW-1185">Reference proteome</keyword>